<reference evidence="12 13" key="1">
    <citation type="submission" date="2018-11" db="EMBL/GenBank/DDBJ databases">
        <title>Genome sequence of Saitozyma podzolica DSM 27192.</title>
        <authorList>
            <person name="Aliyu H."/>
            <person name="Gorte O."/>
            <person name="Ochsenreither K."/>
        </authorList>
    </citation>
    <scope>NUCLEOTIDE SEQUENCE [LARGE SCALE GENOMIC DNA]</scope>
    <source>
        <strain evidence="12 13">DSM 27192</strain>
    </source>
</reference>
<evidence type="ECO:0000256" key="7">
    <source>
        <dbReference type="ARBA" id="ARBA00023128"/>
    </source>
</evidence>
<evidence type="ECO:0000256" key="4">
    <source>
        <dbReference type="ARBA" id="ARBA00022692"/>
    </source>
</evidence>
<dbReference type="InterPro" id="IPR018108">
    <property type="entry name" value="MCP_transmembrane"/>
</dbReference>
<evidence type="ECO:0008006" key="14">
    <source>
        <dbReference type="Google" id="ProtNLM"/>
    </source>
</evidence>
<dbReference type="SUPFAM" id="SSF103506">
    <property type="entry name" value="Mitochondrial carrier"/>
    <property type="match status" value="2"/>
</dbReference>
<dbReference type="OrthoDB" id="21292at2759"/>
<dbReference type="EMBL" id="RSCD01000010">
    <property type="protein sequence ID" value="RSH90482.1"/>
    <property type="molecule type" value="Genomic_DNA"/>
</dbReference>
<dbReference type="AlphaFoldDB" id="A0A427YHB6"/>
<keyword evidence="8 9" id="KW-0472">Membrane</keyword>
<dbReference type="Proteomes" id="UP000279259">
    <property type="component" value="Unassembled WGS sequence"/>
</dbReference>
<evidence type="ECO:0000256" key="2">
    <source>
        <dbReference type="ARBA" id="ARBA00006375"/>
    </source>
</evidence>
<evidence type="ECO:0000256" key="3">
    <source>
        <dbReference type="ARBA" id="ARBA00022448"/>
    </source>
</evidence>
<gene>
    <name evidence="12" type="ORF">EHS25_001087</name>
</gene>
<dbReference type="Pfam" id="PF00153">
    <property type="entry name" value="Mito_carr"/>
    <property type="match status" value="1"/>
</dbReference>
<keyword evidence="3 10" id="KW-0813">Transport</keyword>
<name>A0A427YHB6_9TREE</name>
<keyword evidence="7" id="KW-0496">Mitochondrion</keyword>
<dbReference type="InterPro" id="IPR023395">
    <property type="entry name" value="MCP_dom_sf"/>
</dbReference>
<keyword evidence="13" id="KW-1185">Reference proteome</keyword>
<dbReference type="PROSITE" id="PS50920">
    <property type="entry name" value="SOLCAR"/>
    <property type="match status" value="2"/>
</dbReference>
<keyword evidence="6 11" id="KW-1133">Transmembrane helix</keyword>
<dbReference type="GO" id="GO:0031966">
    <property type="term" value="C:mitochondrial membrane"/>
    <property type="evidence" value="ECO:0007669"/>
    <property type="project" value="UniProtKB-SubCell"/>
</dbReference>
<organism evidence="12 13">
    <name type="scientific">Saitozyma podzolica</name>
    <dbReference type="NCBI Taxonomy" id="1890683"/>
    <lineage>
        <taxon>Eukaryota</taxon>
        <taxon>Fungi</taxon>
        <taxon>Dikarya</taxon>
        <taxon>Basidiomycota</taxon>
        <taxon>Agaricomycotina</taxon>
        <taxon>Tremellomycetes</taxon>
        <taxon>Tremellales</taxon>
        <taxon>Trimorphomycetaceae</taxon>
        <taxon>Saitozyma</taxon>
    </lineage>
</organism>
<sequence>MIDFIVTLLLASTIMVGLMGLGVALTMPFHGALIRLRANYNPKAIGLEGAENRVGPTLTSLFGTLRRVKRLEGWYGLYKGAYPMLAFTTLISVASVIFVGGSSTRGARGTYAVPESGGVQMALFTIVLTVISLPMTIIVNRAIITPYKLPNSARKSLSILLSTSELARPWTLYLTPGLLLASALHSLCVTFLARTMRTLFLGPPVAADVWNDVAWWRWVLFSLWQAVAAGWLSPLEVIATRLSVQPNQGGAMGGAAPDHSEGETPEGVEYCGTDEDVIGLRPTDDSYTGLVDCGRKLIEEEGWQSLYRGWWWTLLGNVAAVFA</sequence>
<comment type="caution">
    <text evidence="12">The sequence shown here is derived from an EMBL/GenBank/DDBJ whole genome shotgun (WGS) entry which is preliminary data.</text>
</comment>
<evidence type="ECO:0000256" key="1">
    <source>
        <dbReference type="ARBA" id="ARBA00004225"/>
    </source>
</evidence>
<keyword evidence="4 9" id="KW-0812">Transmembrane</keyword>
<dbReference type="InterPro" id="IPR050567">
    <property type="entry name" value="Mitochondrial_Carrier"/>
</dbReference>
<dbReference type="STRING" id="1890683.A0A427YHB6"/>
<feature type="repeat" description="Solcar" evidence="9">
    <location>
        <begin position="217"/>
        <end position="323"/>
    </location>
</feature>
<evidence type="ECO:0000256" key="9">
    <source>
        <dbReference type="PROSITE-ProRule" id="PRU00282"/>
    </source>
</evidence>
<dbReference type="PANTHER" id="PTHR45624:SF10">
    <property type="entry name" value="SLC (SOLUTE CARRIER) HOMOLOG"/>
    <property type="match status" value="1"/>
</dbReference>
<feature type="transmembrane region" description="Helical" evidence="11">
    <location>
        <begin position="170"/>
        <end position="193"/>
    </location>
</feature>
<evidence type="ECO:0000256" key="10">
    <source>
        <dbReference type="RuleBase" id="RU000488"/>
    </source>
</evidence>
<comment type="similarity">
    <text evidence="2 10">Belongs to the mitochondrial carrier (TC 2.A.29) family.</text>
</comment>
<evidence type="ECO:0000256" key="5">
    <source>
        <dbReference type="ARBA" id="ARBA00022737"/>
    </source>
</evidence>
<dbReference type="GO" id="GO:0022857">
    <property type="term" value="F:transmembrane transporter activity"/>
    <property type="evidence" value="ECO:0007669"/>
    <property type="project" value="TreeGrafter"/>
</dbReference>
<protein>
    <recommendedName>
        <fullName evidence="14">Mitochondrial carrier</fullName>
    </recommendedName>
</protein>
<evidence type="ECO:0000256" key="6">
    <source>
        <dbReference type="ARBA" id="ARBA00022989"/>
    </source>
</evidence>
<accession>A0A427YHB6</accession>
<evidence type="ECO:0000256" key="11">
    <source>
        <dbReference type="SAM" id="Phobius"/>
    </source>
</evidence>
<proteinExistence type="inferred from homology"/>
<keyword evidence="5" id="KW-0677">Repeat</keyword>
<evidence type="ECO:0000313" key="13">
    <source>
        <dbReference type="Proteomes" id="UP000279259"/>
    </source>
</evidence>
<feature type="repeat" description="Solcar" evidence="9">
    <location>
        <begin position="6"/>
        <end position="107"/>
    </location>
</feature>
<comment type="subcellular location">
    <subcellularLocation>
        <location evidence="1">Mitochondrion membrane</location>
        <topology evidence="1">Multi-pass membrane protein</topology>
    </subcellularLocation>
</comment>
<dbReference type="Gene3D" id="1.50.40.10">
    <property type="entry name" value="Mitochondrial carrier domain"/>
    <property type="match status" value="1"/>
</dbReference>
<feature type="transmembrane region" description="Helical" evidence="11">
    <location>
        <begin position="121"/>
        <end position="149"/>
    </location>
</feature>
<feature type="transmembrane region" description="Helical" evidence="11">
    <location>
        <begin position="6"/>
        <end position="27"/>
    </location>
</feature>
<feature type="transmembrane region" description="Helical" evidence="11">
    <location>
        <begin position="80"/>
        <end position="101"/>
    </location>
</feature>
<evidence type="ECO:0000256" key="8">
    <source>
        <dbReference type="ARBA" id="ARBA00023136"/>
    </source>
</evidence>
<dbReference type="PANTHER" id="PTHR45624">
    <property type="entry name" value="MITOCHONDRIAL BASIC AMINO ACIDS TRANSPORTER-RELATED"/>
    <property type="match status" value="1"/>
</dbReference>
<evidence type="ECO:0000313" key="12">
    <source>
        <dbReference type="EMBL" id="RSH90482.1"/>
    </source>
</evidence>